<keyword evidence="4" id="KW-1185">Reference proteome</keyword>
<name>A0AAF0BMC0_9PROT</name>
<organism evidence="3 4">
    <name type="scientific">Gimibacter soli</name>
    <dbReference type="NCBI Taxonomy" id="3024400"/>
    <lineage>
        <taxon>Bacteria</taxon>
        <taxon>Pseudomonadati</taxon>
        <taxon>Pseudomonadota</taxon>
        <taxon>Alphaproteobacteria</taxon>
        <taxon>Kordiimonadales</taxon>
        <taxon>Temperatibacteraceae</taxon>
        <taxon>Gimibacter</taxon>
    </lineage>
</organism>
<proteinExistence type="predicted"/>
<dbReference type="Pfam" id="PF07755">
    <property type="entry name" value="DUF1611"/>
    <property type="match status" value="1"/>
</dbReference>
<gene>
    <name evidence="3" type="ORF">PH603_00910</name>
</gene>
<evidence type="ECO:0000259" key="2">
    <source>
        <dbReference type="Pfam" id="PF17396"/>
    </source>
</evidence>
<dbReference type="KEGG" id="gso:PH603_00910"/>
<dbReference type="InterPro" id="IPR035402">
    <property type="entry name" value="DgcN-like_N"/>
</dbReference>
<dbReference type="EMBL" id="CP116805">
    <property type="protein sequence ID" value="WCL54316.1"/>
    <property type="molecule type" value="Genomic_DNA"/>
</dbReference>
<evidence type="ECO:0000259" key="1">
    <source>
        <dbReference type="Pfam" id="PF07755"/>
    </source>
</evidence>
<dbReference type="InterPro" id="IPR011669">
    <property type="entry name" value="DgcN-like"/>
</dbReference>
<dbReference type="Gene3D" id="3.40.50.300">
    <property type="entry name" value="P-loop containing nucleotide triphosphate hydrolases"/>
    <property type="match status" value="1"/>
</dbReference>
<dbReference type="AlphaFoldDB" id="A0AAF0BMC0"/>
<dbReference type="PANTHER" id="PTHR40690:SF1">
    <property type="entry name" value="DUF1611 DOMAIN-CONTAINING PROTEIN"/>
    <property type="match status" value="1"/>
</dbReference>
<dbReference type="Proteomes" id="UP001217500">
    <property type="component" value="Chromosome"/>
</dbReference>
<accession>A0AAF0BMC0</accession>
<feature type="domain" description="D-glutamate N-acetyltransferase-like C-terminal" evidence="1">
    <location>
        <begin position="134"/>
        <end position="331"/>
    </location>
</feature>
<dbReference type="Pfam" id="PF17396">
    <property type="entry name" value="DUF1611_N"/>
    <property type="match status" value="1"/>
</dbReference>
<dbReference type="PIRSF" id="PIRSF026760">
    <property type="entry name" value="UCP026760"/>
    <property type="match status" value="1"/>
</dbReference>
<protein>
    <submittedName>
        <fullName evidence="3">DUF1611 domain-containing protein</fullName>
    </submittedName>
</protein>
<feature type="domain" description="D-glutamate N-acetyltransferase-like N-terminal" evidence="2">
    <location>
        <begin position="50"/>
        <end position="128"/>
    </location>
</feature>
<sequence length="340" mass="35809">MKTVELKAPYLIFTGSESRPTYAKTGAGLVEWRRELCLGHLRLSGSTLDLGLPDMTVAEAKAAGIRSLVIGTALVGGRIPDDWLDILEEAVLLGLDIVAGVHSRLADIERLAKAAAKSGASLIDVRVPPAVLPVGTGKKRSGKRLLTVGTDCAVGKKYTALQLEKDMRRAGLKADFRASGQTGIMIAGQGLPIDAVISDFVSGAAELLSPDNDADHWDVIEGQGGIFHPGYSAVTMGLLVGSQPDAFVVCHEAGRTHIEGWEDFPLPTIEAVIERTILIGQLTNPNITCVGVSVNTSSLSADERGKYLADLSDRLGLPCVDALKTGTDAIVARLGKLKVA</sequence>
<dbReference type="InterPro" id="IPR027417">
    <property type="entry name" value="P-loop_NTPase"/>
</dbReference>
<dbReference type="SUPFAM" id="SSF52540">
    <property type="entry name" value="P-loop containing nucleoside triphosphate hydrolases"/>
    <property type="match status" value="1"/>
</dbReference>
<reference evidence="3" key="1">
    <citation type="submission" date="2023-01" db="EMBL/GenBank/DDBJ databases">
        <title>The genome sequence of Kordiimonadaceae bacterium 6D33.</title>
        <authorList>
            <person name="Liu Y."/>
        </authorList>
    </citation>
    <scope>NUCLEOTIDE SEQUENCE</scope>
    <source>
        <strain evidence="3">6D33</strain>
    </source>
</reference>
<dbReference type="Gene3D" id="3.40.50.720">
    <property type="entry name" value="NAD(P)-binding Rossmann-like Domain"/>
    <property type="match status" value="1"/>
</dbReference>
<dbReference type="InterPro" id="IPR035086">
    <property type="entry name" value="DgcN-like_C"/>
</dbReference>
<evidence type="ECO:0000313" key="4">
    <source>
        <dbReference type="Proteomes" id="UP001217500"/>
    </source>
</evidence>
<dbReference type="RefSeq" id="WP_289504035.1">
    <property type="nucleotide sequence ID" value="NZ_CP116805.1"/>
</dbReference>
<dbReference type="PANTHER" id="PTHR40690">
    <property type="entry name" value="GLL3100 PROTEIN"/>
    <property type="match status" value="1"/>
</dbReference>
<evidence type="ECO:0000313" key="3">
    <source>
        <dbReference type="EMBL" id="WCL54316.1"/>
    </source>
</evidence>